<dbReference type="Gene3D" id="3.40.50.10190">
    <property type="entry name" value="BRCT domain"/>
    <property type="match status" value="1"/>
</dbReference>
<keyword evidence="3" id="KW-0235">DNA replication</keyword>
<dbReference type="CDD" id="cd17748">
    <property type="entry name" value="BRCT_DNA_ligase_like"/>
    <property type="match status" value="1"/>
</dbReference>
<dbReference type="Pfam" id="PF14520">
    <property type="entry name" value="HHH_5"/>
    <property type="match status" value="1"/>
</dbReference>
<evidence type="ECO:0000256" key="10">
    <source>
        <dbReference type="ARBA" id="ARBA00034005"/>
    </source>
</evidence>
<keyword evidence="2" id="KW-0436">Ligase</keyword>
<dbReference type="Pfam" id="PF03120">
    <property type="entry name" value="OB_DNA_ligase"/>
    <property type="match status" value="1"/>
</dbReference>
<dbReference type="GO" id="GO:0003911">
    <property type="term" value="F:DNA ligase (NAD+) activity"/>
    <property type="evidence" value="ECO:0007669"/>
    <property type="project" value="UniProtKB-EC"/>
</dbReference>
<dbReference type="InterPro" id="IPR018239">
    <property type="entry name" value="DNA_ligase_AS"/>
</dbReference>
<dbReference type="SUPFAM" id="SSF47781">
    <property type="entry name" value="RuvA domain 2-like"/>
    <property type="match status" value="1"/>
</dbReference>
<dbReference type="Pfam" id="PF00533">
    <property type="entry name" value="BRCT"/>
    <property type="match status" value="1"/>
</dbReference>
<dbReference type="SUPFAM" id="SSF50249">
    <property type="entry name" value="Nucleic acid-binding proteins"/>
    <property type="match status" value="1"/>
</dbReference>
<evidence type="ECO:0000259" key="11">
    <source>
        <dbReference type="PROSITE" id="PS50172"/>
    </source>
</evidence>
<geneLocation type="chloroplast" evidence="12"/>
<dbReference type="InterPro" id="IPR013839">
    <property type="entry name" value="DNAligase_adenylation"/>
</dbReference>
<dbReference type="EMBL" id="MH591085">
    <property type="protein sequence ID" value="AYC63948.1"/>
    <property type="molecule type" value="Genomic_DNA"/>
</dbReference>
<keyword evidence="5" id="KW-0227">DNA damage</keyword>
<dbReference type="GO" id="GO:0006260">
    <property type="term" value="P:DNA replication"/>
    <property type="evidence" value="ECO:0007669"/>
    <property type="project" value="UniProtKB-KW"/>
</dbReference>
<dbReference type="InterPro" id="IPR012340">
    <property type="entry name" value="NA-bd_OB-fold"/>
</dbReference>
<organism evidence="12">
    <name type="scientific">Flabellia petiolata</name>
    <dbReference type="NCBI Taxonomy" id="189428"/>
    <lineage>
        <taxon>Eukaryota</taxon>
        <taxon>Viridiplantae</taxon>
        <taxon>Chlorophyta</taxon>
        <taxon>core chlorophytes</taxon>
        <taxon>Ulvophyceae</taxon>
        <taxon>TCBD clade</taxon>
        <taxon>Bryopsidales</taxon>
        <taxon>Halimedineae</taxon>
        <taxon>Halimedaceae</taxon>
        <taxon>Udoteae</taxon>
        <taxon>Flabellia</taxon>
    </lineage>
</organism>
<evidence type="ECO:0000256" key="8">
    <source>
        <dbReference type="ARBA" id="ARBA00023027"/>
    </source>
</evidence>
<keyword evidence="9" id="KW-0234">DNA repair</keyword>
<keyword evidence="7" id="KW-0460">Magnesium</keyword>
<dbReference type="InterPro" id="IPR013840">
    <property type="entry name" value="DNAligase_N"/>
</dbReference>
<dbReference type="InterPro" id="IPR010994">
    <property type="entry name" value="RuvA_2-like"/>
</dbReference>
<dbReference type="Gene3D" id="2.40.50.140">
    <property type="entry name" value="Nucleic acid-binding proteins"/>
    <property type="match status" value="1"/>
</dbReference>
<dbReference type="SMART" id="SM00532">
    <property type="entry name" value="LIGANc"/>
    <property type="match status" value="1"/>
</dbReference>
<evidence type="ECO:0000256" key="3">
    <source>
        <dbReference type="ARBA" id="ARBA00022705"/>
    </source>
</evidence>
<evidence type="ECO:0000256" key="7">
    <source>
        <dbReference type="ARBA" id="ARBA00022842"/>
    </source>
</evidence>
<gene>
    <name evidence="12" type="primary">orf670</name>
</gene>
<feature type="domain" description="BRCT" evidence="11">
    <location>
        <begin position="580"/>
        <end position="670"/>
    </location>
</feature>
<dbReference type="PROSITE" id="PS50172">
    <property type="entry name" value="BRCT"/>
    <property type="match status" value="1"/>
</dbReference>
<evidence type="ECO:0000256" key="5">
    <source>
        <dbReference type="ARBA" id="ARBA00022763"/>
    </source>
</evidence>
<dbReference type="PROSITE" id="PS01055">
    <property type="entry name" value="DNA_LIGASE_N1"/>
    <property type="match status" value="1"/>
</dbReference>
<evidence type="ECO:0000256" key="6">
    <source>
        <dbReference type="ARBA" id="ARBA00022833"/>
    </source>
</evidence>
<dbReference type="Gene3D" id="1.10.150.20">
    <property type="entry name" value="5' to 3' exonuclease, C-terminal subdomain"/>
    <property type="match status" value="1"/>
</dbReference>
<dbReference type="InterPro" id="IPR001679">
    <property type="entry name" value="DNA_ligase"/>
</dbReference>
<dbReference type="EC" id="6.5.1.2" evidence="1"/>
<comment type="catalytic activity">
    <reaction evidence="10">
        <text>NAD(+) + (deoxyribonucleotide)n-3'-hydroxyl + 5'-phospho-(deoxyribonucleotide)m = (deoxyribonucleotide)n+m + AMP + beta-nicotinamide D-nucleotide.</text>
        <dbReference type="EC" id="6.5.1.2"/>
    </reaction>
</comment>
<evidence type="ECO:0000256" key="1">
    <source>
        <dbReference type="ARBA" id="ARBA00012722"/>
    </source>
</evidence>
<keyword evidence="8" id="KW-0520">NAD</keyword>
<reference evidence="12" key="1">
    <citation type="submission" date="2018-07" db="EMBL/GenBank/DDBJ databases">
        <authorList>
            <person name="Quirk P.G."/>
            <person name="Krulwich T.A."/>
        </authorList>
    </citation>
    <scope>NUCLEOTIDE SEQUENCE</scope>
</reference>
<dbReference type="PIRSF" id="PIRSF001604">
    <property type="entry name" value="LigA"/>
    <property type="match status" value="1"/>
</dbReference>
<reference evidence="12" key="2">
    <citation type="journal article" date="2019" name="Mol. Phylogenet. Evol.">
        <title>Reassessment of the classification of bryopsidales (chlorophyta) based on chloroplast phylogenomic analyses.</title>
        <authorList>
            <person name="Cremen M.C."/>
            <person name="Leliaert F."/>
            <person name="West J."/>
            <person name="Lam D.W."/>
            <person name="Shimada S."/>
            <person name="Lopez-Bautista J.M."/>
            <person name="Verbruggen H."/>
        </authorList>
    </citation>
    <scope>NUCLEOTIDE SEQUENCE</scope>
</reference>
<evidence type="ECO:0000313" key="12">
    <source>
        <dbReference type="EMBL" id="AYC63948.1"/>
    </source>
</evidence>
<dbReference type="InterPro" id="IPR004150">
    <property type="entry name" value="NAD_DNA_ligase_OB"/>
</dbReference>
<dbReference type="GO" id="GO:0006281">
    <property type="term" value="P:DNA repair"/>
    <property type="evidence" value="ECO:0007669"/>
    <property type="project" value="UniProtKB-KW"/>
</dbReference>
<dbReference type="Pfam" id="PF01653">
    <property type="entry name" value="DNA_ligase_aden"/>
    <property type="match status" value="1"/>
</dbReference>
<name>A0A386AX69_9CHLO</name>
<dbReference type="SUPFAM" id="SSF52113">
    <property type="entry name" value="BRCT domain"/>
    <property type="match status" value="1"/>
</dbReference>
<dbReference type="Gene3D" id="3.30.470.30">
    <property type="entry name" value="DNA ligase/mRNA capping enzyme"/>
    <property type="match status" value="1"/>
</dbReference>
<dbReference type="GO" id="GO:0046872">
    <property type="term" value="F:metal ion binding"/>
    <property type="evidence" value="ECO:0007669"/>
    <property type="project" value="UniProtKB-KW"/>
</dbReference>
<dbReference type="InterPro" id="IPR036420">
    <property type="entry name" value="BRCT_dom_sf"/>
</dbReference>
<evidence type="ECO:0000256" key="9">
    <source>
        <dbReference type="ARBA" id="ARBA00023204"/>
    </source>
</evidence>
<sequence length="670" mass="74737">MTNKKELNEMVLLKEIEYNNKLYHKGQPEISDAEFDALAKNVSEKLSFENVAELKNPQTHHFPMLSLAKAYTLEDLTKFIKQVKNQTDEDIIEVVLEPKIDGIGLNCCYVDGVFVSALTRGDGVVGENITEMIKQCIPKYLPLQIKDAPGVWEVRGEVFITHKKFEQIRKQESYSNSRNTIAGCARSPKASATHSKQGAQLKHASIVFYEVLSQNWPQGAELTTTEKLAWLKKNNFTANFSHKNTVTNAEELHHTIQGFKNQLKYFVCEIENNSQGASAHLSNIPQDGVVVKLNTANSKKILGCTAKYPKWAVAFKWNEPGVKTTVERISYTIGRTGGITPVAKIAPVIIDGTKINKVTLNNLNYLKKLDVRLKDSVLVIKAGQIIPQILKVLTHERDGSSQPVDIQKSLLQQNMSIAFVNGEWVSTDCEAIQEQKIRHYAKTLKIVGLGPALIKQLVGDGSVTNAFDLYNLTPDQLVKYINIGPKTALQVVSNIQKTRSCAFQKWVVACGIPNIGPQTAKILTHYIPSVEALLNFQNQPPFDAILGNVTTQQLLSWVLANQQLLENFKHFTFTQLDQLQSEGSLYGYHFVITGRFKTLKRKQLETQIEGLGGTIQAKINKKTRYLLVGALAHSPKASGASESKLSRGKLLELQILTEAETLDFLTQKNN</sequence>
<keyword evidence="12" id="KW-0150">Chloroplast</keyword>
<keyword evidence="6" id="KW-0862">Zinc</keyword>
<protein>
    <recommendedName>
        <fullName evidence="1">DNA ligase (NAD(+))</fullName>
        <ecNumber evidence="1">6.5.1.2</ecNumber>
    </recommendedName>
</protein>
<keyword evidence="12" id="KW-0934">Plastid</keyword>
<dbReference type="NCBIfam" id="NF005932">
    <property type="entry name" value="PRK07956.1"/>
    <property type="match status" value="1"/>
</dbReference>
<dbReference type="InterPro" id="IPR001357">
    <property type="entry name" value="BRCT_dom"/>
</dbReference>
<evidence type="ECO:0000256" key="2">
    <source>
        <dbReference type="ARBA" id="ARBA00022598"/>
    </source>
</evidence>
<dbReference type="AlphaFoldDB" id="A0A386AX69"/>
<dbReference type="SUPFAM" id="SSF56091">
    <property type="entry name" value="DNA ligase/mRNA capping enzyme, catalytic domain"/>
    <property type="match status" value="1"/>
</dbReference>
<accession>A0A386AX69</accession>
<keyword evidence="4" id="KW-0479">Metal-binding</keyword>
<evidence type="ECO:0000256" key="4">
    <source>
        <dbReference type="ARBA" id="ARBA00022723"/>
    </source>
</evidence>
<proteinExistence type="predicted"/>